<dbReference type="InParanoid" id="K5WCR1"/>
<dbReference type="RefSeq" id="XP_007394883.1">
    <property type="nucleotide sequence ID" value="XM_007394821.1"/>
</dbReference>
<proteinExistence type="predicted"/>
<protein>
    <recommendedName>
        <fullName evidence="2">Fungal-type protein kinase domain-containing protein</fullName>
    </recommendedName>
</protein>
<dbReference type="AlphaFoldDB" id="K5WCR1"/>
<feature type="region of interest" description="Disordered" evidence="1">
    <location>
        <begin position="775"/>
        <end position="898"/>
    </location>
</feature>
<dbReference type="Proteomes" id="UP000008370">
    <property type="component" value="Unassembled WGS sequence"/>
</dbReference>
<dbReference type="InterPro" id="IPR008266">
    <property type="entry name" value="Tyr_kinase_AS"/>
</dbReference>
<reference evidence="3 4" key="1">
    <citation type="journal article" date="2012" name="BMC Genomics">
        <title>Comparative genomics of the white-rot fungi, Phanerochaete carnosa and P. chrysosporium, to elucidate the genetic basis of the distinct wood types they colonize.</title>
        <authorList>
            <person name="Suzuki H."/>
            <person name="MacDonald J."/>
            <person name="Syed K."/>
            <person name="Salamov A."/>
            <person name="Hori C."/>
            <person name="Aerts A."/>
            <person name="Henrissat B."/>
            <person name="Wiebenga A."/>
            <person name="vanKuyk P.A."/>
            <person name="Barry K."/>
            <person name="Lindquist E."/>
            <person name="LaButti K."/>
            <person name="Lapidus A."/>
            <person name="Lucas S."/>
            <person name="Coutinho P."/>
            <person name="Gong Y."/>
            <person name="Samejima M."/>
            <person name="Mahadevan R."/>
            <person name="Abou-Zaid M."/>
            <person name="de Vries R.P."/>
            <person name="Igarashi K."/>
            <person name="Yadav J.S."/>
            <person name="Grigoriev I.V."/>
            <person name="Master E.R."/>
        </authorList>
    </citation>
    <scope>NUCLEOTIDE SEQUENCE [LARGE SCALE GENOMIC DNA]</scope>
    <source>
        <strain evidence="3 4">HHB-10118-sp</strain>
    </source>
</reference>
<dbReference type="Pfam" id="PF17667">
    <property type="entry name" value="Pkinase_fungal"/>
    <property type="match status" value="1"/>
</dbReference>
<evidence type="ECO:0000313" key="4">
    <source>
        <dbReference type="Proteomes" id="UP000008370"/>
    </source>
</evidence>
<dbReference type="GeneID" id="18920782"/>
<dbReference type="EMBL" id="JH930471">
    <property type="protein sequence ID" value="EKM57055.1"/>
    <property type="molecule type" value="Genomic_DNA"/>
</dbReference>
<dbReference type="SUPFAM" id="SSF56112">
    <property type="entry name" value="Protein kinase-like (PK-like)"/>
    <property type="match status" value="1"/>
</dbReference>
<organism evidence="3 4">
    <name type="scientific">Phanerochaete carnosa (strain HHB-10118-sp)</name>
    <name type="common">White-rot fungus</name>
    <name type="synonym">Peniophora carnosa</name>
    <dbReference type="NCBI Taxonomy" id="650164"/>
    <lineage>
        <taxon>Eukaryota</taxon>
        <taxon>Fungi</taxon>
        <taxon>Dikarya</taxon>
        <taxon>Basidiomycota</taxon>
        <taxon>Agaricomycotina</taxon>
        <taxon>Agaricomycetes</taxon>
        <taxon>Polyporales</taxon>
        <taxon>Phanerochaetaceae</taxon>
        <taxon>Phanerochaete</taxon>
    </lineage>
</organism>
<dbReference type="OrthoDB" id="2802734at2759"/>
<name>K5WCR1_PHACS</name>
<keyword evidence="4" id="KW-1185">Reference proteome</keyword>
<dbReference type="InterPro" id="IPR011009">
    <property type="entry name" value="Kinase-like_dom_sf"/>
</dbReference>
<dbReference type="GO" id="GO:0004672">
    <property type="term" value="F:protein kinase activity"/>
    <property type="evidence" value="ECO:0007669"/>
    <property type="project" value="InterPro"/>
</dbReference>
<feature type="region of interest" description="Disordered" evidence="1">
    <location>
        <begin position="654"/>
        <end position="701"/>
    </location>
</feature>
<feature type="compositionally biased region" description="Basic and acidic residues" evidence="1">
    <location>
        <begin position="835"/>
        <end position="850"/>
    </location>
</feature>
<feature type="compositionally biased region" description="Basic and acidic residues" evidence="1">
    <location>
        <begin position="655"/>
        <end position="676"/>
    </location>
</feature>
<dbReference type="PANTHER" id="PTHR38248:SF2">
    <property type="entry name" value="FUNK1 11"/>
    <property type="match status" value="1"/>
</dbReference>
<feature type="compositionally biased region" description="Basic residues" evidence="1">
    <location>
        <begin position="809"/>
        <end position="825"/>
    </location>
</feature>
<sequence>MRTTTSDATLASQEDSPLKVSTWSEMTLKQVDGRMVELTIERFKDLLPGKDLSTTQSRRLKTFKKVKDLKTNSEHARYDPLCDIFNAVEILVKSANRWKIVADHPETCDVDHKPDLALYPDDQPHSIRAYMHEVNHQNPNVARCAWGWMYSYVEVKINEADAGFHFSPSSAEEGESKLLRETEEGRNARASFIKYVTTAMLRQHRTHYYSFYIAGLWARAFRWDRVGCIVSEPIDLRTQSSVFLDILYRLAKSNAWGLEDTVTLASADDIKQLQAFDSPEEHYTVHRDTILRFQISYPIYKVSCPALSIDGTDTKGEERTYLIGRHLAGHYSPVGRCTRGYVAYDLANRCMAFLKDQWRCFSRHTEIETYQRLHAHHVEYIATPVAGGDIDHHRTVSQCYLQDLPVDKRPVERVHTRLVTKEVGVLLEQYEDSVELLRIITHVIAAHEQAWKKAGILHRDVSHTNILIDLATGKGILNDWDLAKYEQDMLEGVPACEPAGISVSLGTLPFKSVMSLRYPLKPPEVADDIESFIYVIDYMAMRFHLHNASPEFKPGMTEEERNKLNQHNKPLASLVHHFFFDEKPIGNGLYHAGDYKYDAIKLGEPAVKLLPLDDTGRASLIQECLDKAYELLSEHYQKINFSYYERFKPKRGHCTRIDEGDRNRPNTEKQKGDPAFKKPRLGRRWRGSRAPQASSPLRPREGLDHEALYDMLASLFLNEDNTERDFAGLHWDKTYDHFINQGVVTYVTRKNRSGYHTFSNGKDIAIPKLDTIEEAPEPQEDVPPPAARVTRKSTRAQTAWSIAEAAARGSRKRKPTRRTARKGVRTKPAVASPQPEKETQKATASRKAEASRTPNSPRIATAVKADVTGERPATRRGKAKAAEQAPTRRLLRSAQKAG</sequence>
<feature type="compositionally biased region" description="Basic residues" evidence="1">
    <location>
        <begin position="677"/>
        <end position="687"/>
    </location>
</feature>
<accession>K5WCR1</accession>
<dbReference type="HOGENOM" id="CLU_008979_0_0_1"/>
<evidence type="ECO:0000256" key="1">
    <source>
        <dbReference type="SAM" id="MobiDB-lite"/>
    </source>
</evidence>
<dbReference type="Gene3D" id="1.10.510.10">
    <property type="entry name" value="Transferase(Phosphotransferase) domain 1"/>
    <property type="match status" value="1"/>
</dbReference>
<gene>
    <name evidence="3" type="ORF">PHACADRAFT_92447</name>
</gene>
<dbReference type="InterPro" id="IPR040976">
    <property type="entry name" value="Pkinase_fungal"/>
</dbReference>
<evidence type="ECO:0000259" key="2">
    <source>
        <dbReference type="Pfam" id="PF17667"/>
    </source>
</evidence>
<feature type="domain" description="Fungal-type protein kinase" evidence="2">
    <location>
        <begin position="181"/>
        <end position="538"/>
    </location>
</feature>
<evidence type="ECO:0000313" key="3">
    <source>
        <dbReference type="EMBL" id="EKM57055.1"/>
    </source>
</evidence>
<dbReference type="PANTHER" id="PTHR38248">
    <property type="entry name" value="FUNK1 6"/>
    <property type="match status" value="1"/>
</dbReference>
<dbReference type="PROSITE" id="PS00109">
    <property type="entry name" value="PROTEIN_KINASE_TYR"/>
    <property type="match status" value="1"/>
</dbReference>
<dbReference type="KEGG" id="pco:PHACADRAFT_92447"/>